<sequence>MARTDSKWMPLYIADYLADTSHLNRSQHGSYLLLLMAYWRRGGPLPDDDAVLAQIAKCTPKQWENDKPIIADFFKSNSGLWSQDKADRELSKAAANVKARSEAGVKGATGRWQTHGKRISEPMANVYQTDGPLPSPITTSPNGDVLGARKRAPPAKGTRLDESWQPTQQDGNHAKNLGYSQSDVDQLANQFRDHHLAKGTASKKWDASWRTWVANDLKWNGSPASRGNGTRRTGNNGSSPTSFLAAASAVMLRLDADTGLHGDGEPDMAGGPGDGRSQGGGEPSGEDGPCFDGEYAEAGDSGPAYPAEGRDKIAS</sequence>
<feature type="region of interest" description="Disordered" evidence="1">
    <location>
        <begin position="257"/>
        <end position="315"/>
    </location>
</feature>
<name>A0A6J5SZ73_9CAUD</name>
<evidence type="ECO:0008006" key="4">
    <source>
        <dbReference type="Google" id="ProtNLM"/>
    </source>
</evidence>
<dbReference type="EMBL" id="LR797491">
    <property type="protein sequence ID" value="CAB4220715.1"/>
    <property type="molecule type" value="Genomic_DNA"/>
</dbReference>
<proteinExistence type="predicted"/>
<dbReference type="Pfam" id="PF07120">
    <property type="entry name" value="DUF1376"/>
    <property type="match status" value="1"/>
</dbReference>
<reference evidence="3" key="1">
    <citation type="submission" date="2020-05" db="EMBL/GenBank/DDBJ databases">
        <authorList>
            <person name="Chiriac C."/>
            <person name="Salcher M."/>
            <person name="Ghai R."/>
            <person name="Kavagutti S V."/>
        </authorList>
    </citation>
    <scope>NUCLEOTIDE SEQUENCE</scope>
</reference>
<dbReference type="InterPro" id="IPR010781">
    <property type="entry name" value="DUF1376"/>
</dbReference>
<accession>A0A6J5SZ73</accession>
<feature type="region of interest" description="Disordered" evidence="1">
    <location>
        <begin position="131"/>
        <end position="178"/>
    </location>
</feature>
<gene>
    <name evidence="2" type="ORF">UFOVP1376_40</name>
    <name evidence="3" type="ORF">UFOVP1623_23</name>
</gene>
<feature type="region of interest" description="Disordered" evidence="1">
    <location>
        <begin position="218"/>
        <end position="242"/>
    </location>
</feature>
<protein>
    <recommendedName>
        <fullName evidence="4">DUF1376 domain-containing protein</fullName>
    </recommendedName>
</protein>
<evidence type="ECO:0000313" key="3">
    <source>
        <dbReference type="EMBL" id="CAB4220715.1"/>
    </source>
</evidence>
<dbReference type="EMBL" id="LR797312">
    <property type="protein sequence ID" value="CAB4202795.1"/>
    <property type="molecule type" value="Genomic_DNA"/>
</dbReference>
<evidence type="ECO:0000256" key="1">
    <source>
        <dbReference type="SAM" id="MobiDB-lite"/>
    </source>
</evidence>
<feature type="compositionally biased region" description="Low complexity" evidence="1">
    <location>
        <begin position="225"/>
        <end position="239"/>
    </location>
</feature>
<organism evidence="3">
    <name type="scientific">uncultured Caudovirales phage</name>
    <dbReference type="NCBI Taxonomy" id="2100421"/>
    <lineage>
        <taxon>Viruses</taxon>
        <taxon>Duplodnaviria</taxon>
        <taxon>Heunggongvirae</taxon>
        <taxon>Uroviricota</taxon>
        <taxon>Caudoviricetes</taxon>
        <taxon>Peduoviridae</taxon>
        <taxon>Maltschvirus</taxon>
        <taxon>Maltschvirus maltsch</taxon>
    </lineage>
</organism>
<feature type="compositionally biased region" description="Gly residues" evidence="1">
    <location>
        <begin position="270"/>
        <end position="283"/>
    </location>
</feature>
<evidence type="ECO:0000313" key="2">
    <source>
        <dbReference type="EMBL" id="CAB4202795.1"/>
    </source>
</evidence>